<dbReference type="GO" id="GO:0008233">
    <property type="term" value="F:peptidase activity"/>
    <property type="evidence" value="ECO:0007669"/>
    <property type="project" value="UniProtKB-KW"/>
</dbReference>
<dbReference type="GO" id="GO:0006508">
    <property type="term" value="P:proteolysis"/>
    <property type="evidence" value="ECO:0007669"/>
    <property type="project" value="UniProtKB-KW"/>
</dbReference>
<sequence>MATKSSIFSSVISGSPMITSEKLVSSENYLSWSAFVKLWFVGQGYEDHLVTQEADIPEVDRVQWRKIDAQLCSVLWQSVDPKILLHLRAYKTCFKFWNQAKGLYTNDIQRLYKIDKFFMVLTLIGLRPDLENVRDQILGSSSVPSLDDVGNQGRGQRPHCTYCNKLGHTRDQYYQLHERPPRTAHVAQSSDSQSPQPPNSSTSQGISLTDSEYDDYLCYQATKSASVASVAQTGNASACLTHTSSLGPWILDSGTSDHLSGNKDLFSSITTTSALPTVTLANGSQTMAKGFGFAHPLPSLPLHSVLYALECPFNLISISKITHTLNCSITFSDKFVTLQDRSTGKTIGIGRESQGLYHLTSPSTPAVCISTDAPLLIHSHLGHPSLSKFQKMVPSFSSLSSLACESCQLGKHTRVSFPKRLNNQAKSPFELVHIDVWGPCRTASTLGFQYFVTFIDDYSRYTWLFFNEKSS</sequence>
<evidence type="ECO:0000259" key="4">
    <source>
        <dbReference type="Pfam" id="PF22936"/>
    </source>
</evidence>
<dbReference type="InterPro" id="IPR054722">
    <property type="entry name" value="PolX-like_BBD"/>
</dbReference>
<feature type="compositionally biased region" description="Low complexity" evidence="2">
    <location>
        <begin position="188"/>
        <end position="204"/>
    </location>
</feature>
<dbReference type="PANTHER" id="PTHR42648">
    <property type="entry name" value="TRANSPOSASE, PUTATIVE-RELATED"/>
    <property type="match status" value="1"/>
</dbReference>
<evidence type="ECO:0000313" key="6">
    <source>
        <dbReference type="Proteomes" id="UP000288805"/>
    </source>
</evidence>
<feature type="domain" description="GAG-pre-integrase" evidence="3">
    <location>
        <begin position="355"/>
        <end position="412"/>
    </location>
</feature>
<dbReference type="InterPro" id="IPR039537">
    <property type="entry name" value="Retrotran_Ty1/copia-like"/>
</dbReference>
<keyword evidence="1" id="KW-0378">Hydrolase</keyword>
<dbReference type="InterPro" id="IPR012337">
    <property type="entry name" value="RNaseH-like_sf"/>
</dbReference>
<dbReference type="SUPFAM" id="SSF53098">
    <property type="entry name" value="Ribonuclease H-like"/>
    <property type="match status" value="1"/>
</dbReference>
<reference evidence="5 6" key="1">
    <citation type="journal article" date="2018" name="PLoS Genet.">
        <title>Population sequencing reveals clonal diversity and ancestral inbreeding in the grapevine cultivar Chardonnay.</title>
        <authorList>
            <person name="Roach M.J."/>
            <person name="Johnson D.L."/>
            <person name="Bohlmann J."/>
            <person name="van Vuuren H.J."/>
            <person name="Jones S.J."/>
            <person name="Pretorius I.S."/>
            <person name="Schmidt S.A."/>
            <person name="Borneman A.R."/>
        </authorList>
    </citation>
    <scope>NUCLEOTIDE SEQUENCE [LARGE SCALE GENOMIC DNA]</scope>
    <source>
        <strain evidence="6">cv. Chardonnay</strain>
        <tissue evidence="5">Leaf</tissue>
    </source>
</reference>
<evidence type="ECO:0000313" key="5">
    <source>
        <dbReference type="EMBL" id="RVW12786.1"/>
    </source>
</evidence>
<dbReference type="Gene3D" id="3.30.420.10">
    <property type="entry name" value="Ribonuclease H-like superfamily/Ribonuclease H"/>
    <property type="match status" value="1"/>
</dbReference>
<name>A0A438BP86_VITVI</name>
<dbReference type="InterPro" id="IPR036397">
    <property type="entry name" value="RNaseH_sf"/>
</dbReference>
<proteinExistence type="predicted"/>
<dbReference type="Pfam" id="PF13976">
    <property type="entry name" value="gag_pre-integrs"/>
    <property type="match status" value="1"/>
</dbReference>
<keyword evidence="1" id="KW-0645">Protease</keyword>
<evidence type="ECO:0000256" key="2">
    <source>
        <dbReference type="SAM" id="MobiDB-lite"/>
    </source>
</evidence>
<gene>
    <name evidence="5" type="primary">RE2_443</name>
    <name evidence="5" type="ORF">CK203_110393</name>
</gene>
<protein>
    <submittedName>
        <fullName evidence="5">Retrovirus-related Pol polyprotein from transposon RE2</fullName>
    </submittedName>
</protein>
<feature type="domain" description="Retrovirus-related Pol polyprotein from transposon TNT 1-94-like beta-barrel" evidence="4">
    <location>
        <begin position="249"/>
        <end position="322"/>
    </location>
</feature>
<dbReference type="EMBL" id="QGNW01002680">
    <property type="protein sequence ID" value="RVW12786.1"/>
    <property type="molecule type" value="Genomic_DNA"/>
</dbReference>
<organism evidence="5 6">
    <name type="scientific">Vitis vinifera</name>
    <name type="common">Grape</name>
    <dbReference type="NCBI Taxonomy" id="29760"/>
    <lineage>
        <taxon>Eukaryota</taxon>
        <taxon>Viridiplantae</taxon>
        <taxon>Streptophyta</taxon>
        <taxon>Embryophyta</taxon>
        <taxon>Tracheophyta</taxon>
        <taxon>Spermatophyta</taxon>
        <taxon>Magnoliopsida</taxon>
        <taxon>eudicotyledons</taxon>
        <taxon>Gunneridae</taxon>
        <taxon>Pentapetalae</taxon>
        <taxon>rosids</taxon>
        <taxon>Vitales</taxon>
        <taxon>Vitaceae</taxon>
        <taxon>Viteae</taxon>
        <taxon>Vitis</taxon>
    </lineage>
</organism>
<evidence type="ECO:0000256" key="1">
    <source>
        <dbReference type="ARBA" id="ARBA00022670"/>
    </source>
</evidence>
<comment type="caution">
    <text evidence="5">The sequence shown here is derived from an EMBL/GenBank/DDBJ whole genome shotgun (WGS) entry which is preliminary data.</text>
</comment>
<feature type="region of interest" description="Disordered" evidence="2">
    <location>
        <begin position="179"/>
        <end position="206"/>
    </location>
</feature>
<accession>A0A438BP86</accession>
<dbReference type="PANTHER" id="PTHR42648:SF28">
    <property type="entry name" value="TRANSPOSON-ENCODED PROTEIN WITH RIBONUCLEASE H-LIKE AND RETROVIRUS ZINC FINGER-LIKE DOMAINS"/>
    <property type="match status" value="1"/>
</dbReference>
<dbReference type="GO" id="GO:0003676">
    <property type="term" value="F:nucleic acid binding"/>
    <property type="evidence" value="ECO:0007669"/>
    <property type="project" value="InterPro"/>
</dbReference>
<evidence type="ECO:0000259" key="3">
    <source>
        <dbReference type="Pfam" id="PF13976"/>
    </source>
</evidence>
<dbReference type="Proteomes" id="UP000288805">
    <property type="component" value="Unassembled WGS sequence"/>
</dbReference>
<dbReference type="AlphaFoldDB" id="A0A438BP86"/>
<dbReference type="Pfam" id="PF22936">
    <property type="entry name" value="Pol_BBD"/>
    <property type="match status" value="1"/>
</dbReference>
<dbReference type="InterPro" id="IPR025724">
    <property type="entry name" value="GAG-pre-integrase_dom"/>
</dbReference>